<feature type="region of interest" description="Disordered" evidence="1">
    <location>
        <begin position="80"/>
        <end position="113"/>
    </location>
</feature>
<evidence type="ECO:0000313" key="3">
    <source>
        <dbReference type="Proteomes" id="UP001341840"/>
    </source>
</evidence>
<accession>A0ABU6SFH1</accession>
<evidence type="ECO:0000313" key="2">
    <source>
        <dbReference type="EMBL" id="MED6135157.1"/>
    </source>
</evidence>
<gene>
    <name evidence="2" type="ORF">PIB30_043590</name>
</gene>
<sequence>MGSSPIFVDSSTSLSSRECYSDKNESEILGYMIMETLESQRAQKEISSQLEMMDPHCQLNLSNHHPKTAELRKRWKAVRCQNPQKRKIPQNQYVKKQHIYLTPQPQGKQRRSR</sequence>
<comment type="caution">
    <text evidence="2">The sequence shown here is derived from an EMBL/GenBank/DDBJ whole genome shotgun (WGS) entry which is preliminary data.</text>
</comment>
<proteinExistence type="predicted"/>
<evidence type="ECO:0000256" key="1">
    <source>
        <dbReference type="SAM" id="MobiDB-lite"/>
    </source>
</evidence>
<protein>
    <submittedName>
        <fullName evidence="2">Uncharacterized protein</fullName>
    </submittedName>
</protein>
<keyword evidence="3" id="KW-1185">Reference proteome</keyword>
<dbReference type="Proteomes" id="UP001341840">
    <property type="component" value="Unassembled WGS sequence"/>
</dbReference>
<reference evidence="2 3" key="1">
    <citation type="journal article" date="2023" name="Plants (Basel)">
        <title>Bridging the Gap: Combining Genomics and Transcriptomics Approaches to Understand Stylosanthes scabra, an Orphan Legume from the Brazilian Caatinga.</title>
        <authorList>
            <person name="Ferreira-Neto J.R.C."/>
            <person name="da Silva M.D."/>
            <person name="Binneck E."/>
            <person name="de Melo N.F."/>
            <person name="da Silva R.H."/>
            <person name="de Melo A.L.T.M."/>
            <person name="Pandolfi V."/>
            <person name="Bustamante F.O."/>
            <person name="Brasileiro-Vidal A.C."/>
            <person name="Benko-Iseppon A.M."/>
        </authorList>
    </citation>
    <scope>NUCLEOTIDE SEQUENCE [LARGE SCALE GENOMIC DNA]</scope>
    <source>
        <tissue evidence="2">Leaves</tissue>
    </source>
</reference>
<name>A0ABU6SFH1_9FABA</name>
<organism evidence="2 3">
    <name type="scientific">Stylosanthes scabra</name>
    <dbReference type="NCBI Taxonomy" id="79078"/>
    <lineage>
        <taxon>Eukaryota</taxon>
        <taxon>Viridiplantae</taxon>
        <taxon>Streptophyta</taxon>
        <taxon>Embryophyta</taxon>
        <taxon>Tracheophyta</taxon>
        <taxon>Spermatophyta</taxon>
        <taxon>Magnoliopsida</taxon>
        <taxon>eudicotyledons</taxon>
        <taxon>Gunneridae</taxon>
        <taxon>Pentapetalae</taxon>
        <taxon>rosids</taxon>
        <taxon>fabids</taxon>
        <taxon>Fabales</taxon>
        <taxon>Fabaceae</taxon>
        <taxon>Papilionoideae</taxon>
        <taxon>50 kb inversion clade</taxon>
        <taxon>dalbergioids sensu lato</taxon>
        <taxon>Dalbergieae</taxon>
        <taxon>Pterocarpus clade</taxon>
        <taxon>Stylosanthes</taxon>
    </lineage>
</organism>
<dbReference type="EMBL" id="JASCZI010060670">
    <property type="protein sequence ID" value="MED6135157.1"/>
    <property type="molecule type" value="Genomic_DNA"/>
</dbReference>